<comment type="subcellular location">
    <subcellularLocation>
        <location evidence="1">Nucleus</location>
    </subcellularLocation>
</comment>
<feature type="region of interest" description="Disordered" evidence="4">
    <location>
        <begin position="1069"/>
        <end position="1111"/>
    </location>
</feature>
<feature type="compositionally biased region" description="Acidic residues" evidence="4">
    <location>
        <begin position="996"/>
        <end position="1013"/>
    </location>
</feature>
<gene>
    <name evidence="6" type="primary">LOC108567948</name>
</gene>
<feature type="compositionally biased region" description="Acidic residues" evidence="4">
    <location>
        <begin position="626"/>
        <end position="652"/>
    </location>
</feature>
<proteinExistence type="predicted"/>
<feature type="compositionally biased region" description="Basic and acidic residues" evidence="4">
    <location>
        <begin position="611"/>
        <end position="625"/>
    </location>
</feature>
<sequence length="1267" mass="144451">MLEETELRTVVQINDICGTNDNEIVQESKMMNEEHDVSPSKIRNNKQITVLQVIDCNKITAVENSDDFEINKKTSPPVIANDREEGGLENSLNEREDSSIIIKPKKLRIVDSDSEYEGDKDELNIEETHKNEAGECQQSNDSKVYDINNKGELVPEGDFKHKIALTNLCDSESEEEIDNRDISNYTSENVEPIKYKKKPKKKDSELEPKKMTAKEAAEQRKEIESDSQRRVREKHVSLPYHVPKQRTLKEFMKFRKRFASAVPKEAIHKSASVAIKMTEEQLKIVSKNLKEREKEVEEFFKSESEEEDDEEVIETKKDCDKVDGDKAEMELNENSEVKSLEIITVENQDNEESAPVEIPVVMDTEEALKITENNQVETNVILTEDQMAVNTSESKDDNLNNSSGSSNSMELVFNIDDACDDDMDNVECAMNENEICKENEEMVVEKAMNKDLLKQQFANITPCLSGGPNSVIDLDEGITRPDDVSLLMERFARHACKKTPQKHKIQLNITSVSGDGDIHKEKLAVKIDGPDEPEINERPGVRMEKLRNDLQIQMAQKRAEMWKQRVKPPTKDEDMDTYEGERDSCGADDDILDDDEEEELTETEDEDEEEALAKEAKKDVTKSEFFEEEAEESDPVEESEEDESSDEELQTDEGEKKPLKRIIKPFGDDSDEEVAEEIIEKTAAISPPVCNDDDDSPPAAQPNNNLKTPIRPKIPPKADFGFLTPVNRMTCLQNFDSKLAIDSPGSPAIKLLEPSPLKSINWHKKLFIEPESHQTQDSIEELATICSGKFIATQTQQVTEKATHIESTETEPIVEVASTQELMELCSGKFTGATQIVDGATKIESSNEKPSTVETITLGVNKEIKNLGDDNEDKFISQLLDEEEMEQFKRKLNSPEKSQAAKNYFNETEEENEEEDDDTLGKRKKKLKKRKTKAIVDSEDDDDDEEDVGNEEECIDLHDEVDNEDIEVEYDSEENEIEVERTKDEPKKKMKTSDFFENEAELSESEWGSADEDEKDLDQFELELGDKEKFDENKVRSDLEKIHMRRMLDDDNREVKILQEMLLEDGELQGTGRQRQFRWKNIDNQTGDENAEKEANNEDATIDEDEENEEQWRKKRYEREVFLRNSQNSQGSSKESDVTLNSQVLKLGQKAIIRNQNKSMLQVKENDKVKVKQPYSLLNQRGSFLSRGAQVLARVAEYTKVSNPVTGGAKNSRNFVFQTVNNDPDEAVKKRKAPAGETPTAIKKIRLENFSPAVGKKDSKKKLFGNW</sequence>
<dbReference type="PANTHER" id="PTHR14396">
    <property type="entry name" value="CLASPIN"/>
    <property type="match status" value="1"/>
</dbReference>
<feature type="compositionally biased region" description="Acidic residues" evidence="4">
    <location>
        <begin position="586"/>
        <end position="610"/>
    </location>
</feature>
<organism evidence="5 6">
    <name type="scientific">Nicrophorus vespilloides</name>
    <name type="common">Boreal carrion beetle</name>
    <dbReference type="NCBI Taxonomy" id="110193"/>
    <lineage>
        <taxon>Eukaryota</taxon>
        <taxon>Metazoa</taxon>
        <taxon>Ecdysozoa</taxon>
        <taxon>Arthropoda</taxon>
        <taxon>Hexapoda</taxon>
        <taxon>Insecta</taxon>
        <taxon>Pterygota</taxon>
        <taxon>Neoptera</taxon>
        <taxon>Endopterygota</taxon>
        <taxon>Coleoptera</taxon>
        <taxon>Polyphaga</taxon>
        <taxon>Staphyliniformia</taxon>
        <taxon>Silphidae</taxon>
        <taxon>Nicrophorinae</taxon>
        <taxon>Nicrophorus</taxon>
    </lineage>
</organism>
<feature type="region of interest" description="Disordered" evidence="4">
    <location>
        <begin position="557"/>
        <end position="713"/>
    </location>
</feature>
<keyword evidence="2" id="KW-0597">Phosphoprotein</keyword>
<name>A0ABM1NBQ4_NICVS</name>
<evidence type="ECO:0000256" key="4">
    <source>
        <dbReference type="SAM" id="MobiDB-lite"/>
    </source>
</evidence>
<accession>A0ABM1NBQ4</accession>
<evidence type="ECO:0000313" key="5">
    <source>
        <dbReference type="Proteomes" id="UP000695000"/>
    </source>
</evidence>
<feature type="compositionally biased region" description="Basic and acidic residues" evidence="4">
    <location>
        <begin position="978"/>
        <end position="994"/>
    </location>
</feature>
<feature type="compositionally biased region" description="Acidic residues" evidence="4">
    <location>
        <begin position="961"/>
        <end position="977"/>
    </location>
</feature>
<feature type="compositionally biased region" description="Acidic residues" evidence="4">
    <location>
        <begin position="668"/>
        <end position="677"/>
    </location>
</feature>
<reference evidence="6" key="1">
    <citation type="submission" date="2025-08" db="UniProtKB">
        <authorList>
            <consortium name="RefSeq"/>
        </authorList>
    </citation>
    <scope>IDENTIFICATION</scope>
    <source>
        <tissue evidence="6">Whole Larva</tissue>
    </source>
</reference>
<feature type="region of interest" description="Disordered" evidence="4">
    <location>
        <begin position="299"/>
        <end position="319"/>
    </location>
</feature>
<dbReference type="RefSeq" id="XP_017784254.1">
    <property type="nucleotide sequence ID" value="XM_017928765.1"/>
</dbReference>
<feature type="compositionally biased region" description="Basic and acidic residues" evidence="4">
    <location>
        <begin position="202"/>
        <end position="236"/>
    </location>
</feature>
<protein>
    <submittedName>
        <fullName evidence="6">Claspin isoform X1</fullName>
    </submittedName>
</protein>
<feature type="compositionally biased region" description="Acidic residues" evidence="4">
    <location>
        <begin position="1100"/>
        <end position="1109"/>
    </location>
</feature>
<dbReference type="PANTHER" id="PTHR14396:SF10">
    <property type="entry name" value="CLASPIN"/>
    <property type="match status" value="1"/>
</dbReference>
<evidence type="ECO:0000256" key="3">
    <source>
        <dbReference type="ARBA" id="ARBA00023242"/>
    </source>
</evidence>
<feature type="compositionally biased region" description="Basic residues" evidence="4">
    <location>
        <begin position="922"/>
        <end position="933"/>
    </location>
</feature>
<feature type="region of interest" description="Disordered" evidence="4">
    <location>
        <begin position="172"/>
        <end position="238"/>
    </location>
</feature>
<feature type="compositionally biased region" description="Basic and acidic residues" evidence="4">
    <location>
        <begin position="81"/>
        <end position="94"/>
    </location>
</feature>
<keyword evidence="5" id="KW-1185">Reference proteome</keyword>
<evidence type="ECO:0000256" key="1">
    <source>
        <dbReference type="ARBA" id="ARBA00004123"/>
    </source>
</evidence>
<dbReference type="GeneID" id="108567948"/>
<evidence type="ECO:0000313" key="6">
    <source>
        <dbReference type="RefSeq" id="XP_017784254.1"/>
    </source>
</evidence>
<evidence type="ECO:0000256" key="2">
    <source>
        <dbReference type="ARBA" id="ARBA00022553"/>
    </source>
</evidence>
<dbReference type="Proteomes" id="UP000695000">
    <property type="component" value="Unplaced"/>
</dbReference>
<feature type="compositionally biased region" description="Acidic residues" evidence="4">
    <location>
        <begin position="937"/>
        <end position="954"/>
    </location>
</feature>
<dbReference type="InterPro" id="IPR024146">
    <property type="entry name" value="Claspin"/>
</dbReference>
<feature type="compositionally biased region" description="Acidic residues" evidence="4">
    <location>
        <begin position="907"/>
        <end position="918"/>
    </location>
</feature>
<keyword evidence="3" id="KW-0539">Nucleus</keyword>
<feature type="region of interest" description="Disordered" evidence="4">
    <location>
        <begin position="886"/>
        <end position="1013"/>
    </location>
</feature>
<feature type="region of interest" description="Disordered" evidence="4">
    <location>
        <begin position="73"/>
        <end position="94"/>
    </location>
</feature>